<dbReference type="Proteomes" id="UP001219518">
    <property type="component" value="Unassembled WGS sequence"/>
</dbReference>
<protein>
    <submittedName>
        <fullName evidence="2">Longitudinals lacking protein, isoform G</fullName>
    </submittedName>
</protein>
<organism evidence="2 3">
    <name type="scientific">Frankliniella fusca</name>
    <dbReference type="NCBI Taxonomy" id="407009"/>
    <lineage>
        <taxon>Eukaryota</taxon>
        <taxon>Metazoa</taxon>
        <taxon>Ecdysozoa</taxon>
        <taxon>Arthropoda</taxon>
        <taxon>Hexapoda</taxon>
        <taxon>Insecta</taxon>
        <taxon>Pterygota</taxon>
        <taxon>Neoptera</taxon>
        <taxon>Paraneoptera</taxon>
        <taxon>Thysanoptera</taxon>
        <taxon>Terebrantia</taxon>
        <taxon>Thripoidea</taxon>
        <taxon>Thripidae</taxon>
        <taxon>Frankliniella</taxon>
    </lineage>
</organism>
<evidence type="ECO:0000313" key="2">
    <source>
        <dbReference type="EMBL" id="KAK3915493.1"/>
    </source>
</evidence>
<dbReference type="SMART" id="SM00355">
    <property type="entry name" value="ZnF_C2H2"/>
    <property type="match status" value="2"/>
</dbReference>
<dbReference type="EMBL" id="JAHWGI010000440">
    <property type="protein sequence ID" value="KAK3915493.1"/>
    <property type="molecule type" value="Genomic_DNA"/>
</dbReference>
<dbReference type="InterPro" id="IPR036236">
    <property type="entry name" value="Znf_C2H2_sf"/>
</dbReference>
<dbReference type="SUPFAM" id="SSF57667">
    <property type="entry name" value="beta-beta-alpha zinc fingers"/>
    <property type="match status" value="1"/>
</dbReference>
<dbReference type="AlphaFoldDB" id="A0AAE1H6H0"/>
<evidence type="ECO:0000313" key="3">
    <source>
        <dbReference type="Proteomes" id="UP001219518"/>
    </source>
</evidence>
<evidence type="ECO:0000259" key="1">
    <source>
        <dbReference type="SMART" id="SM00355"/>
    </source>
</evidence>
<feature type="domain" description="C2H2-type" evidence="1">
    <location>
        <begin position="38"/>
        <end position="61"/>
    </location>
</feature>
<name>A0AAE1H6H0_9NEOP</name>
<comment type="caution">
    <text evidence="2">The sequence shown here is derived from an EMBL/GenBank/DDBJ whole genome shotgun (WGS) entry which is preliminary data.</text>
</comment>
<sequence>MYDGYTVEEKTCRHCQKVYRWKKGLDRHLQECGKDPKFGCPFCDHRSKRKENLSKHIINRHGNQVIGPVDYLIREDTTASQSPIPNRN</sequence>
<dbReference type="Gene3D" id="3.30.160.60">
    <property type="entry name" value="Classic Zinc Finger"/>
    <property type="match status" value="1"/>
</dbReference>
<feature type="domain" description="C2H2-type" evidence="1">
    <location>
        <begin position="10"/>
        <end position="30"/>
    </location>
</feature>
<proteinExistence type="predicted"/>
<dbReference type="InterPro" id="IPR013087">
    <property type="entry name" value="Znf_C2H2_type"/>
</dbReference>
<reference evidence="2" key="2">
    <citation type="journal article" date="2023" name="BMC Genomics">
        <title>Pest status, molecular evolution, and epigenetic factors derived from the genome assembly of Frankliniella fusca, a thysanopteran phytovirus vector.</title>
        <authorList>
            <person name="Catto M.A."/>
            <person name="Labadie P.E."/>
            <person name="Jacobson A.L."/>
            <person name="Kennedy G.G."/>
            <person name="Srinivasan R."/>
            <person name="Hunt B.G."/>
        </authorList>
    </citation>
    <scope>NUCLEOTIDE SEQUENCE</scope>
    <source>
        <strain evidence="2">PL_HMW_Pooled</strain>
    </source>
</reference>
<accession>A0AAE1H6H0</accession>
<gene>
    <name evidence="2" type="ORF">KUF71_005800</name>
</gene>
<reference evidence="2" key="1">
    <citation type="submission" date="2021-07" db="EMBL/GenBank/DDBJ databases">
        <authorList>
            <person name="Catto M.A."/>
            <person name="Jacobson A."/>
            <person name="Kennedy G."/>
            <person name="Labadie P."/>
            <person name="Hunt B.G."/>
            <person name="Srinivasan R."/>
        </authorList>
    </citation>
    <scope>NUCLEOTIDE SEQUENCE</scope>
    <source>
        <strain evidence="2">PL_HMW_Pooled</strain>
        <tissue evidence="2">Head</tissue>
    </source>
</reference>
<keyword evidence="3" id="KW-1185">Reference proteome</keyword>